<keyword evidence="1" id="KW-0812">Transmembrane</keyword>
<name>A0AAC9JEW1_9ALTE</name>
<keyword evidence="1" id="KW-0472">Membrane</keyword>
<reference evidence="2 3" key="1">
    <citation type="submission" date="2016-11" db="EMBL/GenBank/DDBJ databases">
        <title>Networking in microbes: conjugative elements and plasmids in the genus Alteromonas.</title>
        <authorList>
            <person name="Lopez-Perez M."/>
            <person name="Ramon-Marco N."/>
            <person name="Rodriguez-Valera F."/>
        </authorList>
    </citation>
    <scope>NUCLEOTIDE SEQUENCE [LARGE SCALE GENOMIC DNA]</scope>
    <source>
        <strain evidence="2 3">CP48</strain>
        <plasmid evidence="3">pamcp48-600</plasmid>
    </source>
</reference>
<evidence type="ECO:0000313" key="2">
    <source>
        <dbReference type="EMBL" id="APD92485.1"/>
    </source>
</evidence>
<dbReference type="EMBL" id="CP018025">
    <property type="protein sequence ID" value="APD92485.1"/>
    <property type="molecule type" value="Genomic_DNA"/>
</dbReference>
<keyword evidence="2" id="KW-0614">Plasmid</keyword>
<evidence type="ECO:0000256" key="1">
    <source>
        <dbReference type="SAM" id="Phobius"/>
    </source>
</evidence>
<geneLocation type="plasmid" evidence="3">
    <name>pamcp48-600</name>
</geneLocation>
<proteinExistence type="predicted"/>
<sequence>MAFALSVYTRGGFSSPLFLAAKAFPLRLIINTSKILILNRSVIPVTVSLPNILQVAILNYFFDFSVFKKKKTF</sequence>
<gene>
    <name evidence="2" type="ORF">BM524_21520</name>
</gene>
<feature type="transmembrane region" description="Helical" evidence="1">
    <location>
        <begin position="42"/>
        <end position="62"/>
    </location>
</feature>
<protein>
    <submittedName>
        <fullName evidence="2">Uncharacterized protein</fullName>
    </submittedName>
</protein>
<dbReference type="AlphaFoldDB" id="A0AAC9JEW1"/>
<accession>A0AAC9JEW1</accession>
<evidence type="ECO:0000313" key="3">
    <source>
        <dbReference type="Proteomes" id="UP000182101"/>
    </source>
</evidence>
<organism evidence="2 3">
    <name type="scientific">Alteromonas mediterranea</name>
    <dbReference type="NCBI Taxonomy" id="314275"/>
    <lineage>
        <taxon>Bacteria</taxon>
        <taxon>Pseudomonadati</taxon>
        <taxon>Pseudomonadota</taxon>
        <taxon>Gammaproteobacteria</taxon>
        <taxon>Alteromonadales</taxon>
        <taxon>Alteromonadaceae</taxon>
        <taxon>Alteromonas/Salinimonas group</taxon>
        <taxon>Alteromonas</taxon>
    </lineage>
</organism>
<dbReference type="Proteomes" id="UP000182101">
    <property type="component" value="Plasmid pAMCP48-600"/>
</dbReference>
<keyword evidence="1" id="KW-1133">Transmembrane helix</keyword>